<dbReference type="PROSITE" id="PS00108">
    <property type="entry name" value="PROTEIN_KINASE_ST"/>
    <property type="match status" value="1"/>
</dbReference>
<dbReference type="AlphaFoldDB" id="A0A4Z1T7K0"/>
<gene>
    <name evidence="11" type="ORF">GMRT_10382</name>
</gene>
<keyword evidence="3" id="KW-0723">Serine/threonine-protein kinase</keyword>
<dbReference type="InterPro" id="IPR011009">
    <property type="entry name" value="Kinase-like_dom_sf"/>
</dbReference>
<dbReference type="GO" id="GO:0004674">
    <property type="term" value="F:protein serine/threonine kinase activity"/>
    <property type="evidence" value="ECO:0007669"/>
    <property type="project" value="UniProtKB-KW"/>
</dbReference>
<evidence type="ECO:0000259" key="10">
    <source>
        <dbReference type="PROSITE" id="PS50011"/>
    </source>
</evidence>
<dbReference type="Gene3D" id="1.10.510.10">
    <property type="entry name" value="Transferase(Phosphotransferase) domain 1"/>
    <property type="match status" value="1"/>
</dbReference>
<dbReference type="SUPFAM" id="SSF56112">
    <property type="entry name" value="Protein kinase-like (PK-like)"/>
    <property type="match status" value="1"/>
</dbReference>
<dbReference type="Pfam" id="PF00069">
    <property type="entry name" value="Pkinase"/>
    <property type="match status" value="1"/>
</dbReference>
<sequence>MLREDLDLDSTKPAYQTIGGGTAVHRGGQSVKGPGEDPTLVKISGRDLEILCLLGRGDSGRVYLARRSAPTVKIPNAPEGSIFALKVYSQHDLKQRNKEDRFRTEQWILRVSKHRNIVTLYAGFADERNLYLLMEFCNGGEFADLIKRQPKRVLPESVVQYYAMQLVDVLEHLHENKIIYRDLKTENVLLQGDGTLRLIDFDLAKKFEGELSYEKLSSKPQKKKTTSLSESFFGKEATSFVGTPEYLPPEMDSSRHTQSVDWWTLGIFMYECLYGRTPFAAKGDTLTTLLAKIKRGIFTFPDSKDVRVSRQCKDIIKKLLNVDPIKRLGGRQGRSEVILHPFFRKYNSAVMKPPENIVRNAVDLTKGGAMKPDEIDIEVLRRNFTIYSDEMRVIAQDFAGTDFKLPSEAQEYVPRMLKYYAQANLPMYPKPTMFFVDGLSNAVADLASATITAARGVGNKPTSKLTSLFVSPEETTGTKTRSIDDLKSLTTTDTEHVDDFCMRFDE</sequence>
<dbReference type="SMART" id="SM00220">
    <property type="entry name" value="S_TKc"/>
    <property type="match status" value="1"/>
</dbReference>
<evidence type="ECO:0000313" key="12">
    <source>
        <dbReference type="Proteomes" id="UP000315496"/>
    </source>
</evidence>
<comment type="similarity">
    <text evidence="1">Belongs to the protein kinase superfamily. AGC Ser/Thr protein kinase family.</text>
</comment>
<dbReference type="Proteomes" id="UP000315496">
    <property type="component" value="Chromosome 1"/>
</dbReference>
<dbReference type="InterPro" id="IPR017441">
    <property type="entry name" value="Protein_kinase_ATP_BS"/>
</dbReference>
<feature type="binding site" evidence="8">
    <location>
        <position position="86"/>
    </location>
    <ligand>
        <name>ATP</name>
        <dbReference type="ChEBI" id="CHEBI:30616"/>
    </ligand>
</feature>
<keyword evidence="6 11" id="KW-0418">Kinase</keyword>
<evidence type="ECO:0000313" key="11">
    <source>
        <dbReference type="EMBL" id="TNJ30063.1"/>
    </source>
</evidence>
<evidence type="ECO:0000256" key="9">
    <source>
        <dbReference type="SAM" id="MobiDB-lite"/>
    </source>
</evidence>
<reference evidence="11 12" key="1">
    <citation type="submission" date="2019-05" db="EMBL/GenBank/DDBJ databases">
        <title>The compact genome of Giardia muris reveals important steps in the evolution of intestinal protozoan parasites.</title>
        <authorList>
            <person name="Xu F."/>
            <person name="Jimenez-Gonzalez A."/>
            <person name="Einarsson E."/>
            <person name="Astvaldsson A."/>
            <person name="Peirasmaki D."/>
            <person name="Eckmann L."/>
            <person name="Andersson J.O."/>
            <person name="Svard S.G."/>
            <person name="Jerlstrom-Hultqvist J."/>
        </authorList>
    </citation>
    <scope>NUCLEOTIDE SEQUENCE [LARGE SCALE GENOMIC DNA]</scope>
    <source>
        <strain evidence="11 12">Roberts-Thomson</strain>
    </source>
</reference>
<accession>A0A4Z1T7K0</accession>
<keyword evidence="4" id="KW-0808">Transferase</keyword>
<evidence type="ECO:0000256" key="5">
    <source>
        <dbReference type="ARBA" id="ARBA00022741"/>
    </source>
</evidence>
<proteinExistence type="inferred from homology"/>
<comment type="caution">
    <text evidence="11">The sequence shown here is derived from an EMBL/GenBank/DDBJ whole genome shotgun (WGS) entry which is preliminary data.</text>
</comment>
<evidence type="ECO:0000256" key="8">
    <source>
        <dbReference type="PROSITE-ProRule" id="PRU10141"/>
    </source>
</evidence>
<feature type="domain" description="Protein kinase" evidence="10">
    <location>
        <begin position="48"/>
        <end position="343"/>
    </location>
</feature>
<evidence type="ECO:0000256" key="1">
    <source>
        <dbReference type="ARBA" id="ARBA00009903"/>
    </source>
</evidence>
<dbReference type="OrthoDB" id="432483at2759"/>
<dbReference type="VEuPathDB" id="GiardiaDB:GMRT_10382"/>
<protein>
    <recommendedName>
        <fullName evidence="2">non-specific serine/threonine protein kinase</fullName>
        <ecNumber evidence="2">2.7.11.1</ecNumber>
    </recommendedName>
</protein>
<dbReference type="Gene3D" id="3.30.200.20">
    <property type="entry name" value="Phosphorylase Kinase, domain 1"/>
    <property type="match status" value="1"/>
</dbReference>
<dbReference type="PROSITE" id="PS50011">
    <property type="entry name" value="PROTEIN_KINASE_DOM"/>
    <property type="match status" value="1"/>
</dbReference>
<dbReference type="InterPro" id="IPR000719">
    <property type="entry name" value="Prot_kinase_dom"/>
</dbReference>
<dbReference type="InterPro" id="IPR008271">
    <property type="entry name" value="Ser/Thr_kinase_AS"/>
</dbReference>
<evidence type="ECO:0000256" key="6">
    <source>
        <dbReference type="ARBA" id="ARBA00022777"/>
    </source>
</evidence>
<evidence type="ECO:0000256" key="7">
    <source>
        <dbReference type="ARBA" id="ARBA00022840"/>
    </source>
</evidence>
<evidence type="ECO:0000256" key="3">
    <source>
        <dbReference type="ARBA" id="ARBA00022527"/>
    </source>
</evidence>
<keyword evidence="7 8" id="KW-0067">ATP-binding</keyword>
<name>A0A4Z1T7K0_GIAMU</name>
<dbReference type="PANTHER" id="PTHR45637">
    <property type="entry name" value="FLIPPASE KINASE 1-RELATED"/>
    <property type="match status" value="1"/>
</dbReference>
<dbReference type="EC" id="2.7.11.1" evidence="2"/>
<dbReference type="EMBL" id="VDLU01000001">
    <property type="protein sequence ID" value="TNJ30063.1"/>
    <property type="molecule type" value="Genomic_DNA"/>
</dbReference>
<keyword evidence="12" id="KW-1185">Reference proteome</keyword>
<organism evidence="11 12">
    <name type="scientific">Giardia muris</name>
    <dbReference type="NCBI Taxonomy" id="5742"/>
    <lineage>
        <taxon>Eukaryota</taxon>
        <taxon>Metamonada</taxon>
        <taxon>Diplomonadida</taxon>
        <taxon>Hexamitidae</taxon>
        <taxon>Giardiinae</taxon>
        <taxon>Giardia</taxon>
    </lineage>
</organism>
<dbReference type="PROSITE" id="PS00107">
    <property type="entry name" value="PROTEIN_KINASE_ATP"/>
    <property type="match status" value="1"/>
</dbReference>
<keyword evidence="5 8" id="KW-0547">Nucleotide-binding</keyword>
<feature type="region of interest" description="Disordered" evidence="9">
    <location>
        <begin position="1"/>
        <end position="38"/>
    </location>
</feature>
<dbReference type="GO" id="GO:0005524">
    <property type="term" value="F:ATP binding"/>
    <property type="evidence" value="ECO:0007669"/>
    <property type="project" value="UniProtKB-UniRule"/>
</dbReference>
<evidence type="ECO:0000256" key="2">
    <source>
        <dbReference type="ARBA" id="ARBA00012513"/>
    </source>
</evidence>
<evidence type="ECO:0000256" key="4">
    <source>
        <dbReference type="ARBA" id="ARBA00022679"/>
    </source>
</evidence>